<proteinExistence type="predicted"/>
<evidence type="ECO:0000313" key="3">
    <source>
        <dbReference type="Proteomes" id="UP001224890"/>
    </source>
</evidence>
<dbReference type="EMBL" id="JAHMHR010000026">
    <property type="protein sequence ID" value="KAK1674337.1"/>
    <property type="molecule type" value="Genomic_DNA"/>
</dbReference>
<organism evidence="2 3">
    <name type="scientific">Colletotrichum godetiae</name>
    <dbReference type="NCBI Taxonomy" id="1209918"/>
    <lineage>
        <taxon>Eukaryota</taxon>
        <taxon>Fungi</taxon>
        <taxon>Dikarya</taxon>
        <taxon>Ascomycota</taxon>
        <taxon>Pezizomycotina</taxon>
        <taxon>Sordariomycetes</taxon>
        <taxon>Hypocreomycetidae</taxon>
        <taxon>Glomerellales</taxon>
        <taxon>Glomerellaceae</taxon>
        <taxon>Colletotrichum</taxon>
        <taxon>Colletotrichum acutatum species complex</taxon>
    </lineage>
</organism>
<dbReference type="Proteomes" id="UP001224890">
    <property type="component" value="Unassembled WGS sequence"/>
</dbReference>
<sequence length="210" mass="22702">MVNESSGVCGEKKKKKKKKKRAVKGRASVRGGGARRRRVNDLRIDRPAAHCSRSGSCSVDEKDRLKLQQHARLCTHTRSWSTSDCSCTSSFYLMVAVQALRISARDEVKSRPVGGGGSKHSGLCVRSLVDLRGLPGQNSGWITRPCKDGTVVETMKAGGPSPSHMSRAPPFCSGSVIHPSVRSMCPSGGNIILGDLGGERVELEDRMMRI</sequence>
<reference evidence="2" key="1">
    <citation type="submission" date="2021-06" db="EMBL/GenBank/DDBJ databases">
        <title>Comparative genomics, transcriptomics and evolutionary studies reveal genomic signatures of adaptation to plant cell wall in hemibiotrophic fungi.</title>
        <authorList>
            <consortium name="DOE Joint Genome Institute"/>
            <person name="Baroncelli R."/>
            <person name="Diaz J.F."/>
            <person name="Benocci T."/>
            <person name="Peng M."/>
            <person name="Battaglia E."/>
            <person name="Haridas S."/>
            <person name="Andreopoulos W."/>
            <person name="Labutti K."/>
            <person name="Pangilinan J."/>
            <person name="Floch G.L."/>
            <person name="Makela M.R."/>
            <person name="Henrissat B."/>
            <person name="Grigoriev I.V."/>
            <person name="Crouch J.A."/>
            <person name="De Vries R.P."/>
            <person name="Sukno S.A."/>
            <person name="Thon M.R."/>
        </authorList>
    </citation>
    <scope>NUCLEOTIDE SEQUENCE</scope>
    <source>
        <strain evidence="2">CBS 193.32</strain>
    </source>
</reference>
<accession>A0AAJ0AI59</accession>
<evidence type="ECO:0000256" key="1">
    <source>
        <dbReference type="SAM" id="MobiDB-lite"/>
    </source>
</evidence>
<name>A0AAJ0AI59_9PEZI</name>
<feature type="region of interest" description="Disordered" evidence="1">
    <location>
        <begin position="1"/>
        <end position="40"/>
    </location>
</feature>
<feature type="compositionally biased region" description="Basic residues" evidence="1">
    <location>
        <begin position="12"/>
        <end position="24"/>
    </location>
</feature>
<dbReference type="AlphaFoldDB" id="A0AAJ0AI59"/>
<keyword evidence="3" id="KW-1185">Reference proteome</keyword>
<dbReference type="GeneID" id="85450354"/>
<gene>
    <name evidence="2" type="ORF">BDP55DRAFT_182411</name>
</gene>
<dbReference type="RefSeq" id="XP_060428340.1">
    <property type="nucleotide sequence ID" value="XM_060565828.1"/>
</dbReference>
<protein>
    <submittedName>
        <fullName evidence="2">Uncharacterized protein</fullName>
    </submittedName>
</protein>
<comment type="caution">
    <text evidence="2">The sequence shown here is derived from an EMBL/GenBank/DDBJ whole genome shotgun (WGS) entry which is preliminary data.</text>
</comment>
<evidence type="ECO:0000313" key="2">
    <source>
        <dbReference type="EMBL" id="KAK1674337.1"/>
    </source>
</evidence>